<evidence type="ECO:0000313" key="2">
    <source>
        <dbReference type="Proteomes" id="UP000009231"/>
    </source>
</evidence>
<gene>
    <name evidence="1" type="ordered locus">MSWAN_1385</name>
</gene>
<proteinExistence type="predicted"/>
<name>F6D732_METPW</name>
<dbReference type="Proteomes" id="UP000009231">
    <property type="component" value="Chromosome"/>
</dbReference>
<organism evidence="1 2">
    <name type="scientific">Methanobacterium paludis (strain DSM 25820 / JCM 18151 / SWAN1)</name>
    <dbReference type="NCBI Taxonomy" id="868131"/>
    <lineage>
        <taxon>Archaea</taxon>
        <taxon>Methanobacteriati</taxon>
        <taxon>Methanobacteriota</taxon>
        <taxon>Methanomada group</taxon>
        <taxon>Methanobacteria</taxon>
        <taxon>Methanobacteriales</taxon>
        <taxon>Methanobacteriaceae</taxon>
        <taxon>Methanobacterium</taxon>
    </lineage>
</organism>
<sequence>MKYHLDYSKEDPNYILLKKTFKIIGSHYFVVSLLNKFNNSRKSKMIIDLKRY</sequence>
<keyword evidence="2" id="KW-1185">Reference proteome</keyword>
<dbReference type="HOGENOM" id="CLU_3075390_0_0_2"/>
<protein>
    <submittedName>
        <fullName evidence="1">Uncharacterized protein</fullName>
    </submittedName>
</protein>
<dbReference type="KEGG" id="mew:MSWAN_1385"/>
<dbReference type="AlphaFoldDB" id="F6D732"/>
<evidence type="ECO:0000313" key="1">
    <source>
        <dbReference type="EMBL" id="AEG18399.1"/>
    </source>
</evidence>
<reference evidence="1 2" key="1">
    <citation type="journal article" date="2014" name="Int. J. Syst. Evol. Microbiol.">
        <title>Methanobacterium paludis sp. nov. and a novel strain of Methanobacterium lacus isolated from northern peatlands.</title>
        <authorList>
            <person name="Cadillo-Quiroz H."/>
            <person name="Brauer S.L."/>
            <person name="Goodson N."/>
            <person name="Yavitt J.B."/>
            <person name="Zinder S.H."/>
        </authorList>
    </citation>
    <scope>NUCLEOTIDE SEQUENCE [LARGE SCALE GENOMIC DNA]</scope>
    <source>
        <strain evidence="2">DSM 25820 / JCM 18151 / SWAN1</strain>
    </source>
</reference>
<accession>F6D732</accession>
<dbReference type="EMBL" id="CP002772">
    <property type="protein sequence ID" value="AEG18399.1"/>
    <property type="molecule type" value="Genomic_DNA"/>
</dbReference>